<dbReference type="HOGENOM" id="CLU_1978714_0_0_9"/>
<dbReference type="AlphaFoldDB" id="F9UN11"/>
<dbReference type="eggNOG" id="COG2963">
    <property type="taxonomic scope" value="Bacteria"/>
</dbReference>
<protein>
    <submittedName>
        <fullName evidence="3">Transposase</fullName>
    </submittedName>
</protein>
<dbReference type="GO" id="GO:0043565">
    <property type="term" value="F:sequence-specific DNA binding"/>
    <property type="evidence" value="ECO:0007669"/>
    <property type="project" value="InterPro"/>
</dbReference>
<reference key="2">
    <citation type="submission" date="2011-06" db="EMBL/GenBank/DDBJ databases">
        <title>Complete resequencing and reannotation of the Lactobacillus plantarum WCFS1 genome.</title>
        <authorList>
            <person name="Siezen R.J."/>
            <person name="Francke C."/>
            <person name="Renckens B."/>
            <person name="Boekhorst J."/>
            <person name="Wels M."/>
            <person name="Kleerebezem M."/>
            <person name="van Hijum S.A.F.T."/>
        </authorList>
    </citation>
    <scope>NUCLEOTIDE SEQUENCE</scope>
    <source>
        <strain>WCFS1</strain>
    </source>
</reference>
<dbReference type="InterPro" id="IPR052057">
    <property type="entry name" value="IS150/IS1296_orfA-like"/>
</dbReference>
<evidence type="ECO:0000256" key="1">
    <source>
        <dbReference type="ARBA" id="ARBA00038232"/>
    </source>
</evidence>
<feature type="domain" description="Insertion element IS150 protein InsJ-like helix-turn-helix" evidence="2">
    <location>
        <begin position="27"/>
        <end position="60"/>
    </location>
</feature>
<evidence type="ECO:0000259" key="2">
    <source>
        <dbReference type="Pfam" id="PF13518"/>
    </source>
</evidence>
<proteinExistence type="inferred from homology"/>
<dbReference type="Proteomes" id="UP000000432">
    <property type="component" value="Chromosome"/>
</dbReference>
<dbReference type="EMBL" id="AL935263">
    <property type="protein sequence ID" value="CCC78600.1"/>
    <property type="molecule type" value="Genomic_DNA"/>
</dbReference>
<dbReference type="SUPFAM" id="SSF46689">
    <property type="entry name" value="Homeodomain-like"/>
    <property type="match status" value="1"/>
</dbReference>
<dbReference type="InterPro" id="IPR010921">
    <property type="entry name" value="Trp_repressor/repl_initiator"/>
</dbReference>
<sequence length="126" mass="14694">MGRKGSRYTIKEKLFYIGLVTQGMAPNAVQRKYGVEHSQVSRWVKCYGLQGIDGLRHRLMGKYPSELKLKIVLEYLEGHSSYPRLCDKYNIPTIYQWIHQYTSGKQLTTRSVKQVKDGRKQPSWNV</sequence>
<dbReference type="KEGG" id="lpl:lp_1214"/>
<reference evidence="3 4" key="3">
    <citation type="journal article" date="2012" name="J. Bacteriol.">
        <title>Complete resequencing and reannotation of the Lactobacillus plantarum WCFS1 genome.</title>
        <authorList>
            <person name="Siezen R.J."/>
            <person name="Francke C."/>
            <person name="Renckens B."/>
            <person name="Boekhorst J."/>
            <person name="Wels M."/>
            <person name="Kleerebezem M."/>
            <person name="van Hijum S.A.F.T."/>
        </authorList>
    </citation>
    <scope>NUCLEOTIDE SEQUENCE [LARGE SCALE GENOMIC DNA]</scope>
    <source>
        <strain evidence="4">ATCC BAA-793 / NCIMB 8826 / WCFS1</strain>
    </source>
</reference>
<dbReference type="InterPro" id="IPR055247">
    <property type="entry name" value="InsJ-like_HTH"/>
</dbReference>
<dbReference type="Gene3D" id="1.10.10.10">
    <property type="entry name" value="Winged helix-like DNA-binding domain superfamily/Winged helix DNA-binding domain"/>
    <property type="match status" value="1"/>
</dbReference>
<dbReference type="Pfam" id="PF13518">
    <property type="entry name" value="HTH_28"/>
    <property type="match status" value="1"/>
</dbReference>
<dbReference type="STRING" id="220668.lp_1214"/>
<dbReference type="SUPFAM" id="SSF48295">
    <property type="entry name" value="TrpR-like"/>
    <property type="match status" value="1"/>
</dbReference>
<dbReference type="InterPro" id="IPR009057">
    <property type="entry name" value="Homeodomain-like_sf"/>
</dbReference>
<evidence type="ECO:0000313" key="3">
    <source>
        <dbReference type="EMBL" id="CCC78600.1"/>
    </source>
</evidence>
<organism evidence="3 4">
    <name type="scientific">Lactiplantibacillus plantarum (strain ATCC BAA-793 / NCIMB 8826 / WCFS1)</name>
    <name type="common">Lactobacillus plantarum</name>
    <dbReference type="NCBI Taxonomy" id="220668"/>
    <lineage>
        <taxon>Bacteria</taxon>
        <taxon>Bacillati</taxon>
        <taxon>Bacillota</taxon>
        <taxon>Bacilli</taxon>
        <taxon>Lactobacillales</taxon>
        <taxon>Lactobacillaceae</taxon>
        <taxon>Lactiplantibacillus</taxon>
    </lineage>
</organism>
<keyword evidence="4" id="KW-1185">Reference proteome</keyword>
<accession>F9UN11</accession>
<gene>
    <name evidence="3" type="ordered locus">lp_1214</name>
</gene>
<reference evidence="3 4" key="1">
    <citation type="journal article" date="2003" name="Proc. Natl. Acad. Sci. U.S.A.">
        <title>Complete genome sequence of Lactobacillus plantarum WCFS1.</title>
        <authorList>
            <person name="Kleerebezem M."/>
            <person name="Boekhorst J."/>
            <person name="van Kranenburg R."/>
            <person name="Molenaar D."/>
            <person name="Kuipers O.P."/>
            <person name="Leer R."/>
            <person name="Tarchini R."/>
            <person name="Peters S.A."/>
            <person name="Sandbrink H.M."/>
            <person name="Fiers M.W."/>
            <person name="Stiekema W."/>
            <person name="Lankhorst R.M."/>
            <person name="Bron P.A."/>
            <person name="Hoffer S.M."/>
            <person name="Groot M.N."/>
            <person name="Kerkhoven R."/>
            <person name="de Vries M."/>
            <person name="Ursing B."/>
            <person name="de Vos W.M."/>
            <person name="Siezen R.J."/>
        </authorList>
    </citation>
    <scope>NUCLEOTIDE SEQUENCE [LARGE SCALE GENOMIC DNA]</scope>
    <source>
        <strain evidence="4">ATCC BAA-793 / NCIMB 8826 / WCFS1</strain>
    </source>
</reference>
<evidence type="ECO:0000313" key="4">
    <source>
        <dbReference type="Proteomes" id="UP000000432"/>
    </source>
</evidence>
<comment type="similarity">
    <text evidence="1">Belongs to the IS150/IS1296 orfA family.</text>
</comment>
<dbReference type="EnsemblBacteria" id="CCC78600">
    <property type="protein sequence ID" value="CCC78600"/>
    <property type="gene ID" value="lp_1214"/>
</dbReference>
<name>F9UN11_LACPL</name>
<dbReference type="InterPro" id="IPR036388">
    <property type="entry name" value="WH-like_DNA-bd_sf"/>
</dbReference>
<dbReference type="OrthoDB" id="9797531at2"/>
<dbReference type="DNASU" id="1063075"/>
<dbReference type="PANTHER" id="PTHR33795:SF1">
    <property type="entry name" value="INSERTION ELEMENT IS150 PROTEIN INSJ"/>
    <property type="match status" value="1"/>
</dbReference>
<dbReference type="PANTHER" id="PTHR33795">
    <property type="entry name" value="INSERTION ELEMENT IS150 PROTEIN INSJ"/>
    <property type="match status" value="1"/>
</dbReference>
<dbReference type="SMR" id="F9UN11"/>